<evidence type="ECO:0008006" key="4">
    <source>
        <dbReference type="Google" id="ProtNLM"/>
    </source>
</evidence>
<reference evidence="2 3" key="1">
    <citation type="submission" date="2018-10" db="EMBL/GenBank/DDBJ databases">
        <title>Transmission dynamics of multidrug resistant bacteria on intensive care unit surfaces.</title>
        <authorList>
            <person name="D'Souza A.W."/>
            <person name="Potter R.F."/>
            <person name="Wallace M."/>
            <person name="Shupe A."/>
            <person name="Patel S."/>
            <person name="Sun S."/>
            <person name="Gul D."/>
            <person name="Kwon J.H."/>
            <person name="Andleeb S."/>
            <person name="Burnham C.-A.D."/>
            <person name="Dantas G."/>
        </authorList>
    </citation>
    <scope>NUCLEOTIDE SEQUENCE [LARGE SCALE GENOMIC DNA]</scope>
    <source>
        <strain evidence="2 3">EC_073</strain>
    </source>
</reference>
<protein>
    <recommendedName>
        <fullName evidence="4">YagA</fullName>
    </recommendedName>
</protein>
<dbReference type="AlphaFoldDB" id="A0A3R8YYI9"/>
<feature type="region of interest" description="Disordered" evidence="1">
    <location>
        <begin position="105"/>
        <end position="153"/>
    </location>
</feature>
<sequence>MAMRLVRKKVPRGRLIRSLSEAEESAVKKVCGRREGGCSEAKVVAEDVLTEMRRSDAWLACSCVAGDAPPMNSANLRSDTGRLYLQSFSTPHDADCPMFRELKEDENTTRSGTRKMAGSQPVSYRSFLPPDESGARLRSAGPRQDQVDDRMRRKRRPRLARVLLTIIEDAGLNVIERLAPFPSSPAREAIDRLAAVTRNNEFVRGRQLSEIIRFRPLMNQNEQQRLMRQLENPALPWPAGRARHFYQIFISGEVSREKASFRFGNEEVFFTPEKGLRINGESQDGLRPPYWVILEFRRSADGSIVCSDGYAHALHSRSCPVPVDSGLERKTLESLARCAEWLSKKKDAPVSNLSMKKPLFDYAVSVDGEEGWVLPDFVIEATTADGENRTFIIETMGYQDEDYIERKSRQHRGMKTLGQLQTDPPRWPEETDRTLEKQMYGIFLHLG</sequence>
<dbReference type="EMBL" id="RHWT01000078">
    <property type="protein sequence ID" value="RSB23281.1"/>
    <property type="molecule type" value="Genomic_DNA"/>
</dbReference>
<dbReference type="RefSeq" id="WP_125366778.1">
    <property type="nucleotide sequence ID" value="NZ_RHWT01000078.1"/>
</dbReference>
<evidence type="ECO:0000313" key="3">
    <source>
        <dbReference type="Proteomes" id="UP000275321"/>
    </source>
</evidence>
<comment type="caution">
    <text evidence="2">The sequence shown here is derived from an EMBL/GenBank/DDBJ whole genome shotgun (WGS) entry which is preliminary data.</text>
</comment>
<accession>A0A3R8YYI9</accession>
<dbReference type="Proteomes" id="UP000275321">
    <property type="component" value="Unassembled WGS sequence"/>
</dbReference>
<evidence type="ECO:0000313" key="2">
    <source>
        <dbReference type="EMBL" id="RSB23281.1"/>
    </source>
</evidence>
<proteinExistence type="predicted"/>
<organism evidence="2 3">
    <name type="scientific">Enterobacter cloacae</name>
    <dbReference type="NCBI Taxonomy" id="550"/>
    <lineage>
        <taxon>Bacteria</taxon>
        <taxon>Pseudomonadati</taxon>
        <taxon>Pseudomonadota</taxon>
        <taxon>Gammaproteobacteria</taxon>
        <taxon>Enterobacterales</taxon>
        <taxon>Enterobacteriaceae</taxon>
        <taxon>Enterobacter</taxon>
        <taxon>Enterobacter cloacae complex</taxon>
    </lineage>
</organism>
<evidence type="ECO:0000256" key="1">
    <source>
        <dbReference type="SAM" id="MobiDB-lite"/>
    </source>
</evidence>
<gene>
    <name evidence="2" type="ORF">EGK68_25380</name>
</gene>
<name>A0A3R8YYI9_ENTCL</name>